<dbReference type="RefSeq" id="XP_013770042.1">
    <property type="nucleotide sequence ID" value="XM_013914588.1"/>
</dbReference>
<evidence type="ECO:0000259" key="3">
    <source>
        <dbReference type="Pfam" id="PF15903"/>
    </source>
</evidence>
<comment type="similarity">
    <text evidence="1">Belongs to the RIPOR family.</text>
</comment>
<dbReference type="InterPro" id="IPR031780">
    <property type="entry name" value="FAM65_N"/>
</dbReference>
<dbReference type="Pfam" id="PF15903">
    <property type="entry name" value="PL48"/>
    <property type="match status" value="2"/>
</dbReference>
<feature type="region of interest" description="Disordered" evidence="2">
    <location>
        <begin position="530"/>
        <end position="567"/>
    </location>
</feature>
<feature type="domain" description="FAM65 N-terminal" evidence="3">
    <location>
        <begin position="31"/>
        <end position="152"/>
    </location>
</feature>
<dbReference type="PANTHER" id="PTHR15829:SF1">
    <property type="entry name" value="RHO FAMILY-INTERACTING CELL POLARIZATION REGULATOR 1"/>
    <property type="match status" value="1"/>
</dbReference>
<dbReference type="Proteomes" id="UP000695023">
    <property type="component" value="Unplaced"/>
</dbReference>
<proteinExistence type="inferred from homology"/>
<dbReference type="AlphaFoldDB" id="A0A9Y6JKC9"/>
<dbReference type="InterPro" id="IPR026136">
    <property type="entry name" value="RIPOR3"/>
</dbReference>
<protein>
    <submittedName>
        <fullName evidence="5">Rho family-interacting cell polarization regulator 1</fullName>
    </submittedName>
</protein>
<evidence type="ECO:0000313" key="5">
    <source>
        <dbReference type="RefSeq" id="XP_013770042.1"/>
    </source>
</evidence>
<reference evidence="5" key="1">
    <citation type="submission" date="2025-08" db="UniProtKB">
        <authorList>
            <consortium name="RefSeq"/>
        </authorList>
    </citation>
    <scope>IDENTIFICATION</scope>
</reference>
<feature type="compositionally biased region" description="Low complexity" evidence="2">
    <location>
        <begin position="534"/>
        <end position="546"/>
    </location>
</feature>
<evidence type="ECO:0000313" key="4">
    <source>
        <dbReference type="Proteomes" id="UP000695023"/>
    </source>
</evidence>
<evidence type="ECO:0000256" key="2">
    <source>
        <dbReference type="SAM" id="MobiDB-lite"/>
    </source>
</evidence>
<organism evidence="4 5">
    <name type="scientific">Pundamilia nyererei</name>
    <dbReference type="NCBI Taxonomy" id="303518"/>
    <lineage>
        <taxon>Eukaryota</taxon>
        <taxon>Metazoa</taxon>
        <taxon>Chordata</taxon>
        <taxon>Craniata</taxon>
        <taxon>Vertebrata</taxon>
        <taxon>Euteleostomi</taxon>
        <taxon>Actinopterygii</taxon>
        <taxon>Neopterygii</taxon>
        <taxon>Teleostei</taxon>
        <taxon>Neoteleostei</taxon>
        <taxon>Acanthomorphata</taxon>
        <taxon>Ovalentaria</taxon>
        <taxon>Cichlomorphae</taxon>
        <taxon>Cichliformes</taxon>
        <taxon>Cichlidae</taxon>
        <taxon>African cichlids</taxon>
        <taxon>Pseudocrenilabrinae</taxon>
        <taxon>Haplochromini</taxon>
        <taxon>Pundamilia</taxon>
    </lineage>
</organism>
<feature type="domain" description="FAM65 N-terminal" evidence="3">
    <location>
        <begin position="155"/>
        <end position="321"/>
    </location>
</feature>
<sequence length="811" mass="89513">MYSGYGGTPSRTLSTMSLSIRPVRRLTSRSITRSQSFTGVNTHDKPYRNLVVFSTPGLSRKPSRASRLFTMSIKANPPPKVPQPERLDEVYEALKKGLQSYLQVHQMDLDTLTRQIKESKRNSRLGFLYELDKQVKVTERYIRKLEFHLSKVRPNMCVLENDFENQLGKFHIKMKGLAGFARLCAGDQYEIFMKYGRQRWKLRGRIEINAKQVWDSEEIVFQPLINEFLSVKVTELKSLANHVVVGSVSCETKDLFAALPQMVAVDINDLGTIKLSLEVTWNPFDKDDQGSVASSVNKPPSINKRISAIFDQTPPDTPPLRSLPRNLTRRQHWPLLDIFRGTLSQSCSCSDNSPTRQSTANMIRLQGELENGPAWSNSSESSDDSTSPQLPAHPKAVVVTPDIQPVGQRSSLLQPDVSSCSGNWPSSAQKEGIILPKQPAESNRHEEKGTVTVITKPDGEEEAVGKHSSMAPVDVPIITSSNSTLYLRSLSHISENSADGVVVPVSESGDVMSLVSGISINDIEMEVASRTLESPTSADTDTAVDVTDPHPVRKQHNTSTSVDTSAPLRAGADSNVVESGDMTYLALRVPVEDDIPASSSNCLSAKGYGPVDSGLEDALVAVLSSIDDYRGPFSELQLLEQELKLLQVTLKGGRHSRSPSVVSLTVETALGSFDFLNGSDWEEEEEDGDKRSRHGRSVLTNELKTNHPSLCTLQCNDTVRHTVLISKQRKYDLKVIKPESQCKALACLKAKESIDQLVYLCRADKEEVRDAAKQTLLVLGEEGKMAHRHVETSQDSISRLFAPGSMASTAF</sequence>
<feature type="region of interest" description="Disordered" evidence="2">
    <location>
        <begin position="371"/>
        <end position="392"/>
    </location>
</feature>
<evidence type="ECO:0000256" key="1">
    <source>
        <dbReference type="ARBA" id="ARBA00005744"/>
    </source>
</evidence>
<dbReference type="PANTHER" id="PTHR15829">
    <property type="entry name" value="PROTEIN KINASE PKN/PRK1, EFFECTOR"/>
    <property type="match status" value="1"/>
</dbReference>
<gene>
    <name evidence="5" type="primary">ripor1</name>
</gene>
<keyword evidence="4" id="KW-1185">Reference proteome</keyword>
<dbReference type="CTD" id="79567"/>
<name>A0A9Y6JKC9_9CICH</name>
<feature type="compositionally biased region" description="Low complexity" evidence="2">
    <location>
        <begin position="376"/>
        <end position="387"/>
    </location>
</feature>
<accession>A0A9Y6JKC9</accession>